<evidence type="ECO:0000313" key="2">
    <source>
        <dbReference type="EMBL" id="KAG1776081.1"/>
    </source>
</evidence>
<dbReference type="Gene3D" id="2.60.120.260">
    <property type="entry name" value="Galactose-binding domain-like"/>
    <property type="match status" value="1"/>
</dbReference>
<gene>
    <name evidence="2" type="ORF">EV702DRAFT_1112622</name>
</gene>
<dbReference type="Gene3D" id="3.20.20.80">
    <property type="entry name" value="Glycosidases"/>
    <property type="match status" value="1"/>
</dbReference>
<comment type="caution">
    <text evidence="2">The sequence shown here is derived from an EMBL/GenBank/DDBJ whole genome shotgun (WGS) entry which is preliminary data.</text>
</comment>
<evidence type="ECO:0000313" key="3">
    <source>
        <dbReference type="Proteomes" id="UP000714275"/>
    </source>
</evidence>
<dbReference type="GO" id="GO:0005829">
    <property type="term" value="C:cytosol"/>
    <property type="evidence" value="ECO:0007669"/>
    <property type="project" value="UniProtKB-SubCell"/>
</dbReference>
<sequence length="766" mass="83953">MPLRGTGHGKLVGDEAPYFESLAELDQWASLPHEKLTAVLEYQARPQFSELLNQRGKLLVCHDYKGGYTESPSGLCYTFNFWPLCDTFVYFSHHRVTVPPSGWINAAHRQGVKMLGTIIFEGSGEADCLKLIVGCPQAGAGPTLRTDSIPVSRHYASVLAELARQRGFDGYLLNVECPLRGGPEQARALAEWILLLRSELVTKVGPHAQAIWYDSVVFNGQLRWQDRLNSLNLPFFLSSDAFFTNYTWPPSFPALTAQYFMSLDPVLISDDGKGSSISSVKSLQSIFTGVDVWGRGSHGGGGFGSYKAMTHIDPQSLGLSVALFGQAWTWESEQDKPGWNWDQWWEYERKLWIGPADPQEVVPVPDAPRRPGEPECPHDAFEPVASFFVHATPPDPAQLVFYTSFSPGVGRSWFVEGVNVLQTEDGWTDVDKQSSLGNLVWPRPSVMWESNDCPEPLPSASSMLDMSDAWNGGNTLKVSISYAGSTADEALFRCIWLPVQSLNVTSLVSYDVNIVYKTVACEGSDLDLGLFVKPLMAGGGDLPELNVGTSTQSDLENGWTRQVLSFSLSPGTANASVAVGLIIGFIAENPSQALDFSVSLGQLTVYPSPPTARVSRGTPGILWAKFQSTKPLTSPSTGLSGLLAWDIASFFPHLTSRVISSPEDPNPAWILDDTNERFPSFLYFNIYVNLHPLSGSVTEATAAIFIGTTGLDGRANRFYVDPAMLPKNVMDGRGLRFYVQGVSNKGDVLPWEMCAHVDCMFELGGR</sequence>
<dbReference type="EMBL" id="JABBWD010000029">
    <property type="protein sequence ID" value="KAG1776081.1"/>
    <property type="molecule type" value="Genomic_DNA"/>
</dbReference>
<feature type="domain" description="Cytosolic endo-beta-N-acetylglucosaminidase TIM barrel" evidence="1">
    <location>
        <begin position="71"/>
        <end position="413"/>
    </location>
</feature>
<dbReference type="AlphaFoldDB" id="A0A9P6ZUJ1"/>
<accession>A0A9P6ZUJ1</accession>
<dbReference type="PANTHER" id="PTHR13246:SF1">
    <property type="entry name" value="CYTOSOLIC ENDO-BETA-N-ACETYLGLUCOSAMINIDASE"/>
    <property type="match status" value="1"/>
</dbReference>
<proteinExistence type="predicted"/>
<name>A0A9P6ZUJ1_9AGAM</name>
<dbReference type="PANTHER" id="PTHR13246">
    <property type="entry name" value="ENDO BETA N-ACETYLGLUCOSAMINIDASE"/>
    <property type="match status" value="1"/>
</dbReference>
<dbReference type="InterPro" id="IPR005201">
    <property type="entry name" value="TIM_ENGase"/>
</dbReference>
<dbReference type="GO" id="GO:0033925">
    <property type="term" value="F:mannosyl-glycoprotein endo-beta-N-acetylglucosaminidase activity"/>
    <property type="evidence" value="ECO:0007669"/>
    <property type="project" value="UniProtKB-EC"/>
</dbReference>
<organism evidence="2 3">
    <name type="scientific">Suillus placidus</name>
    <dbReference type="NCBI Taxonomy" id="48579"/>
    <lineage>
        <taxon>Eukaryota</taxon>
        <taxon>Fungi</taxon>
        <taxon>Dikarya</taxon>
        <taxon>Basidiomycota</taxon>
        <taxon>Agaricomycotina</taxon>
        <taxon>Agaricomycetes</taxon>
        <taxon>Agaricomycetidae</taxon>
        <taxon>Boletales</taxon>
        <taxon>Suillineae</taxon>
        <taxon>Suillaceae</taxon>
        <taxon>Suillus</taxon>
    </lineage>
</organism>
<evidence type="ECO:0000259" key="1">
    <source>
        <dbReference type="Pfam" id="PF03644"/>
    </source>
</evidence>
<dbReference type="InterPro" id="IPR032979">
    <property type="entry name" value="ENGase"/>
</dbReference>
<dbReference type="OrthoDB" id="284473at2759"/>
<protein>
    <submittedName>
        <fullName evidence="2">Glycoside hydrolase family 85 protein</fullName>
    </submittedName>
</protein>
<keyword evidence="3" id="KW-1185">Reference proteome</keyword>
<dbReference type="Pfam" id="PF03644">
    <property type="entry name" value="Glyco_hydro_85"/>
    <property type="match status" value="1"/>
</dbReference>
<keyword evidence="2" id="KW-0378">Hydrolase</keyword>
<dbReference type="Proteomes" id="UP000714275">
    <property type="component" value="Unassembled WGS sequence"/>
</dbReference>
<reference evidence="2" key="1">
    <citation type="journal article" date="2020" name="New Phytol.">
        <title>Comparative genomics reveals dynamic genome evolution in host specialist ectomycorrhizal fungi.</title>
        <authorList>
            <person name="Lofgren L.A."/>
            <person name="Nguyen N.H."/>
            <person name="Vilgalys R."/>
            <person name="Ruytinx J."/>
            <person name="Liao H.L."/>
            <person name="Branco S."/>
            <person name="Kuo A."/>
            <person name="LaButti K."/>
            <person name="Lipzen A."/>
            <person name="Andreopoulos W."/>
            <person name="Pangilinan J."/>
            <person name="Riley R."/>
            <person name="Hundley H."/>
            <person name="Na H."/>
            <person name="Barry K."/>
            <person name="Grigoriev I.V."/>
            <person name="Stajich J.E."/>
            <person name="Kennedy P.G."/>
        </authorList>
    </citation>
    <scope>NUCLEOTIDE SEQUENCE</scope>
    <source>
        <strain evidence="2">DOB743</strain>
    </source>
</reference>